<dbReference type="InterPro" id="IPR041698">
    <property type="entry name" value="Methyltransf_25"/>
</dbReference>
<dbReference type="eggNOG" id="COG2226">
    <property type="taxonomic scope" value="Bacteria"/>
</dbReference>
<dbReference type="STRING" id="305900.GV64_09430"/>
<proteinExistence type="predicted"/>
<dbReference type="PANTHER" id="PTHR43861">
    <property type="entry name" value="TRANS-ACONITATE 2-METHYLTRANSFERASE-RELATED"/>
    <property type="match status" value="1"/>
</dbReference>
<feature type="domain" description="Methyltransferase" evidence="2">
    <location>
        <begin position="42"/>
        <end position="139"/>
    </location>
</feature>
<dbReference type="InterPro" id="IPR029063">
    <property type="entry name" value="SAM-dependent_MTases_sf"/>
</dbReference>
<dbReference type="RefSeq" id="WP_020585193.1">
    <property type="nucleotide sequence ID" value="NZ_JOJP01000001.1"/>
</dbReference>
<dbReference type="Gene3D" id="3.40.50.150">
    <property type="entry name" value="Vaccinia Virus protein VP39"/>
    <property type="match status" value="1"/>
</dbReference>
<dbReference type="SUPFAM" id="SSF53335">
    <property type="entry name" value="S-adenosyl-L-methionine-dependent methyltransferases"/>
    <property type="match status" value="1"/>
</dbReference>
<evidence type="ECO:0000259" key="2">
    <source>
        <dbReference type="Pfam" id="PF13649"/>
    </source>
</evidence>
<evidence type="ECO:0000256" key="1">
    <source>
        <dbReference type="ARBA" id="ARBA00022679"/>
    </source>
</evidence>
<dbReference type="Pfam" id="PF13649">
    <property type="entry name" value="Methyltransf_25"/>
    <property type="match status" value="1"/>
</dbReference>
<accession>A0A081K9V4</accession>
<dbReference type="GO" id="GO:0016740">
    <property type="term" value="F:transferase activity"/>
    <property type="evidence" value="ECO:0007669"/>
    <property type="project" value="UniProtKB-KW"/>
</dbReference>
<evidence type="ECO:0000313" key="3">
    <source>
        <dbReference type="EMBL" id="KEI70930.1"/>
    </source>
</evidence>
<keyword evidence="1" id="KW-0808">Transferase</keyword>
<protein>
    <recommendedName>
        <fullName evidence="2">Methyltransferase domain-containing protein</fullName>
    </recommendedName>
</protein>
<dbReference type="Proteomes" id="UP000027997">
    <property type="component" value="Unassembled WGS sequence"/>
</dbReference>
<sequence>MDDFFQQWRTYRTIVTQEYMGHQNISECILDVLQQLSTGLEILDLGCGDAEVFFKLLPDISVSGYKGVDSSASALEVLTERFSGKDVAFQLYCQDMMDFLLSCQEQFDIIIAGYCMHHLSSYEKKCFLQMVYRCLREQGLLFIYDVFLQPGESREQYLVNYLAHMHSSWKAMSVQELEALDAHITGCDFPEEVESYRLWSDELGFQQVSQTWEGEWHSHKLLQLKRGKASVLSS</sequence>
<gene>
    <name evidence="3" type="ORF">GV64_09430</name>
</gene>
<comment type="caution">
    <text evidence="3">The sequence shown here is derived from an EMBL/GenBank/DDBJ whole genome shotgun (WGS) entry which is preliminary data.</text>
</comment>
<dbReference type="CDD" id="cd02440">
    <property type="entry name" value="AdoMet_MTases"/>
    <property type="match status" value="1"/>
</dbReference>
<evidence type="ECO:0000313" key="4">
    <source>
        <dbReference type="Proteomes" id="UP000027997"/>
    </source>
</evidence>
<organism evidence="3 4">
    <name type="scientific">Endozoicomonas elysicola</name>
    <dbReference type="NCBI Taxonomy" id="305900"/>
    <lineage>
        <taxon>Bacteria</taxon>
        <taxon>Pseudomonadati</taxon>
        <taxon>Pseudomonadota</taxon>
        <taxon>Gammaproteobacteria</taxon>
        <taxon>Oceanospirillales</taxon>
        <taxon>Endozoicomonadaceae</taxon>
        <taxon>Endozoicomonas</taxon>
    </lineage>
</organism>
<dbReference type="EMBL" id="JOJP01000001">
    <property type="protein sequence ID" value="KEI70930.1"/>
    <property type="molecule type" value="Genomic_DNA"/>
</dbReference>
<name>A0A081K9V4_9GAMM</name>
<reference evidence="3 4" key="1">
    <citation type="submission" date="2014-06" db="EMBL/GenBank/DDBJ databases">
        <title>Whole Genome Sequences of Three Symbiotic Endozoicomonas Bacteria.</title>
        <authorList>
            <person name="Neave M.J."/>
            <person name="Apprill A."/>
            <person name="Voolstra C.R."/>
        </authorList>
    </citation>
    <scope>NUCLEOTIDE SEQUENCE [LARGE SCALE GENOMIC DNA]</scope>
    <source>
        <strain evidence="3 4">DSM 22380</strain>
    </source>
</reference>
<keyword evidence="4" id="KW-1185">Reference proteome</keyword>
<dbReference type="AlphaFoldDB" id="A0A081K9V4"/>